<keyword evidence="2" id="KW-0833">Ubl conjugation pathway</keyword>
<evidence type="ECO:0000259" key="5">
    <source>
        <dbReference type="Pfam" id="PF24842"/>
    </source>
</evidence>
<feature type="signal peptide" evidence="3">
    <location>
        <begin position="1"/>
        <end position="23"/>
    </location>
</feature>
<dbReference type="OrthoDB" id="422728at2759"/>
<evidence type="ECO:0000313" key="7">
    <source>
        <dbReference type="Proteomes" id="UP000031512"/>
    </source>
</evidence>
<evidence type="ECO:0000256" key="3">
    <source>
        <dbReference type="SAM" id="SignalP"/>
    </source>
</evidence>
<dbReference type="RefSeq" id="XP_004833743.1">
    <property type="nucleotide sequence ID" value="XM_004833686.1"/>
</dbReference>
<evidence type="ECO:0000256" key="1">
    <source>
        <dbReference type="ARBA" id="ARBA00006043"/>
    </source>
</evidence>
<dbReference type="GO" id="GO:0006511">
    <property type="term" value="P:ubiquitin-dependent protein catabolic process"/>
    <property type="evidence" value="ECO:0007669"/>
    <property type="project" value="InterPro"/>
</dbReference>
<name>L1LG23_THEEQ</name>
<dbReference type="InterPro" id="IPR055418">
    <property type="entry name" value="UFD1_N2"/>
</dbReference>
<dbReference type="InterPro" id="IPR004854">
    <property type="entry name" value="Ufd1-like"/>
</dbReference>
<dbReference type="GO" id="GO:0034098">
    <property type="term" value="C:VCP-NPL4-UFD1 AAA ATPase complex"/>
    <property type="evidence" value="ECO:0007669"/>
    <property type="project" value="TreeGrafter"/>
</dbReference>
<dbReference type="GO" id="GO:0031593">
    <property type="term" value="F:polyubiquitin modification-dependent protein binding"/>
    <property type="evidence" value="ECO:0007669"/>
    <property type="project" value="TreeGrafter"/>
</dbReference>
<dbReference type="PANTHER" id="PTHR12555">
    <property type="entry name" value="UBIQUITIN FUSION DEGRADATON PROTEIN 1"/>
    <property type="match status" value="1"/>
</dbReference>
<sequence>MHLLYSFTYFGVLCLFSLQHTLSIRITPHSLSTIYPQDPLKKPRCGSHFFKGLSNYVRQAVNIAKLELYVDDVNVMLKCENKKERLLIVLEYGDAFDRNFSLNKTEDGNSIRMNNSDKVLLPEELLSLLLDENVRVPWQFIIQKVHRVTQLGRPLTHTCVQSTVDDFFSARNSHNERISCASFDFRAQDNFIFIPKWMMKSLNIRPYDIIYLSHIQLLDATYVKIMPMEKEFFDLKEPKLILEQHLKHYSTLTRGAIIPISHKNRLYNLKVVSINTEKKQNIECASIQDIDVAVDLVRAI</sequence>
<dbReference type="GO" id="GO:0036503">
    <property type="term" value="P:ERAD pathway"/>
    <property type="evidence" value="ECO:0007669"/>
    <property type="project" value="TreeGrafter"/>
</dbReference>
<protein>
    <submittedName>
        <fullName evidence="6">Signal peptide containing protein</fullName>
    </submittedName>
</protein>
<dbReference type="PANTHER" id="PTHR12555:SF13">
    <property type="entry name" value="UBIQUITIN RECOGNITION FACTOR IN ER-ASSOCIATED DEGRADATION PROTEIN 1"/>
    <property type="match status" value="1"/>
</dbReference>
<reference evidence="6 7" key="1">
    <citation type="journal article" date="2012" name="BMC Genomics">
        <title>Comparative genomic analysis and phylogenetic position of Theileria equi.</title>
        <authorList>
            <person name="Kappmeyer L.S."/>
            <person name="Thiagarajan M."/>
            <person name="Herndon D.R."/>
            <person name="Ramsay J.D."/>
            <person name="Caler E."/>
            <person name="Djikeng A."/>
            <person name="Gillespie J.J."/>
            <person name="Lau A.O."/>
            <person name="Roalson E.H."/>
            <person name="Silva J.C."/>
            <person name="Silva M.G."/>
            <person name="Suarez C.E."/>
            <person name="Ueti M.W."/>
            <person name="Nene V.M."/>
            <person name="Mealey R.H."/>
            <person name="Knowles D.P."/>
            <person name="Brayton K.A."/>
        </authorList>
    </citation>
    <scope>NUCLEOTIDE SEQUENCE [LARGE SCALE GENOMIC DNA]</scope>
    <source>
        <strain evidence="6 7">WA</strain>
    </source>
</reference>
<dbReference type="STRING" id="1537102.L1LG23"/>
<feature type="domain" description="Ubiquitin fusion degradation protein UFD1 N-terminal subdomain 1" evidence="4">
    <location>
        <begin position="110"/>
        <end position="216"/>
    </location>
</feature>
<comment type="caution">
    <text evidence="6">The sequence shown here is derived from an EMBL/GenBank/DDBJ whole genome shotgun (WGS) entry which is preliminary data.</text>
</comment>
<dbReference type="InterPro" id="IPR055417">
    <property type="entry name" value="UFD1_N1"/>
</dbReference>
<dbReference type="AlphaFoldDB" id="L1LG23"/>
<organism evidence="6 7">
    <name type="scientific">Theileria equi strain WA</name>
    <dbReference type="NCBI Taxonomy" id="1537102"/>
    <lineage>
        <taxon>Eukaryota</taxon>
        <taxon>Sar</taxon>
        <taxon>Alveolata</taxon>
        <taxon>Apicomplexa</taxon>
        <taxon>Aconoidasida</taxon>
        <taxon>Piroplasmida</taxon>
        <taxon>Theileriidae</taxon>
        <taxon>Theileria</taxon>
    </lineage>
</organism>
<dbReference type="eggNOG" id="KOG1816">
    <property type="taxonomic scope" value="Eukaryota"/>
</dbReference>
<dbReference type="Gene3D" id="2.40.40.50">
    <property type="entry name" value="Ubiquitin fusion degradation protein UFD1, N-terminal domain"/>
    <property type="match status" value="1"/>
</dbReference>
<dbReference type="Pfam" id="PF03152">
    <property type="entry name" value="UFD1_N1"/>
    <property type="match status" value="1"/>
</dbReference>
<keyword evidence="3" id="KW-0732">Signal</keyword>
<dbReference type="EMBL" id="ACOU01000002">
    <property type="protein sequence ID" value="EKX74291.1"/>
    <property type="molecule type" value="Genomic_DNA"/>
</dbReference>
<dbReference type="KEGG" id="beq:BEWA_043320"/>
<feature type="chain" id="PRO_5003952522" evidence="3">
    <location>
        <begin position="24"/>
        <end position="300"/>
    </location>
</feature>
<gene>
    <name evidence="6" type="ORF">BEWA_043320</name>
</gene>
<proteinExistence type="inferred from homology"/>
<dbReference type="VEuPathDB" id="PiroplasmaDB:BEWA_043320"/>
<evidence type="ECO:0000313" key="6">
    <source>
        <dbReference type="EMBL" id="EKX74291.1"/>
    </source>
</evidence>
<dbReference type="Pfam" id="PF24842">
    <property type="entry name" value="UFD1_N2"/>
    <property type="match status" value="1"/>
</dbReference>
<accession>L1LG23</accession>
<evidence type="ECO:0000256" key="2">
    <source>
        <dbReference type="ARBA" id="ARBA00022786"/>
    </source>
</evidence>
<evidence type="ECO:0000259" key="4">
    <source>
        <dbReference type="Pfam" id="PF03152"/>
    </source>
</evidence>
<comment type="similarity">
    <text evidence="1">Belongs to the UFD1 family.</text>
</comment>
<dbReference type="InterPro" id="IPR042299">
    <property type="entry name" value="Ufd1-like_Nn"/>
</dbReference>
<feature type="domain" description="Ubiquitin fusion degradation protein UFD1 N-terminal subdomain 2" evidence="5">
    <location>
        <begin position="220"/>
        <end position="297"/>
    </location>
</feature>
<dbReference type="Gene3D" id="3.10.330.10">
    <property type="match status" value="1"/>
</dbReference>
<dbReference type="Proteomes" id="UP000031512">
    <property type="component" value="Unassembled WGS sequence"/>
</dbReference>
<dbReference type="GeneID" id="15807739"/>
<keyword evidence="7" id="KW-1185">Reference proteome</keyword>